<dbReference type="EMBL" id="JABZEO010000002">
    <property type="protein sequence ID" value="NVZ08455.1"/>
    <property type="molecule type" value="Genomic_DNA"/>
</dbReference>
<organism evidence="1 2">
    <name type="scientific">Allochromatium humboldtianum</name>
    <dbReference type="NCBI Taxonomy" id="504901"/>
    <lineage>
        <taxon>Bacteria</taxon>
        <taxon>Pseudomonadati</taxon>
        <taxon>Pseudomonadota</taxon>
        <taxon>Gammaproteobacteria</taxon>
        <taxon>Chromatiales</taxon>
        <taxon>Chromatiaceae</taxon>
        <taxon>Allochromatium</taxon>
    </lineage>
</organism>
<keyword evidence="2" id="KW-1185">Reference proteome</keyword>
<sequence length="76" mass="8859">MMPPLTGPLLAQSRVIAKGQRIRDLQRLVETYGGRASQWVKKSSPVFEMDGEHYELHWYEHHGLGRFEIKLKKVAR</sequence>
<gene>
    <name evidence="1" type="ORF">HW932_04185</name>
</gene>
<accession>A0A850R6M6</accession>
<dbReference type="AlphaFoldDB" id="A0A850R6M6"/>
<protein>
    <submittedName>
        <fullName evidence="1">Uncharacterized protein</fullName>
    </submittedName>
</protein>
<dbReference type="RefSeq" id="WP_176975233.1">
    <property type="nucleotide sequence ID" value="NZ_JABZEO010000002.1"/>
</dbReference>
<proteinExistence type="predicted"/>
<dbReference type="Proteomes" id="UP000592294">
    <property type="component" value="Unassembled WGS sequence"/>
</dbReference>
<reference evidence="1 2" key="1">
    <citation type="submission" date="2020-06" db="EMBL/GenBank/DDBJ databases">
        <title>Whole-genome sequence of Allochromatium humboldtianum DSM 21881, type strain.</title>
        <authorList>
            <person name="Kyndt J.A."/>
            <person name="Meyer T.E."/>
        </authorList>
    </citation>
    <scope>NUCLEOTIDE SEQUENCE [LARGE SCALE GENOMIC DNA]</scope>
    <source>
        <strain evidence="1 2">DSM 21881</strain>
    </source>
</reference>
<evidence type="ECO:0000313" key="1">
    <source>
        <dbReference type="EMBL" id="NVZ08455.1"/>
    </source>
</evidence>
<name>A0A850R6M6_9GAMM</name>
<evidence type="ECO:0000313" key="2">
    <source>
        <dbReference type="Proteomes" id="UP000592294"/>
    </source>
</evidence>
<comment type="caution">
    <text evidence="1">The sequence shown here is derived from an EMBL/GenBank/DDBJ whole genome shotgun (WGS) entry which is preliminary data.</text>
</comment>